<feature type="region of interest" description="Disordered" evidence="1">
    <location>
        <begin position="1"/>
        <end position="29"/>
    </location>
</feature>
<dbReference type="AlphaFoldDB" id="A0A382PU16"/>
<sequence length="29" mass="3151">MSRKTPSVVKHRDITVSTGAGAQQRVLVK</sequence>
<dbReference type="EMBL" id="UINC01109727">
    <property type="protein sequence ID" value="SVC76736.1"/>
    <property type="molecule type" value="Genomic_DNA"/>
</dbReference>
<proteinExistence type="predicted"/>
<protein>
    <submittedName>
        <fullName evidence="2">Uncharacterized protein</fullName>
    </submittedName>
</protein>
<gene>
    <name evidence="2" type="ORF">METZ01_LOCUS329590</name>
</gene>
<evidence type="ECO:0000256" key="1">
    <source>
        <dbReference type="SAM" id="MobiDB-lite"/>
    </source>
</evidence>
<evidence type="ECO:0000313" key="2">
    <source>
        <dbReference type="EMBL" id="SVC76736.1"/>
    </source>
</evidence>
<reference evidence="2" key="1">
    <citation type="submission" date="2018-05" db="EMBL/GenBank/DDBJ databases">
        <authorList>
            <person name="Lanie J.A."/>
            <person name="Ng W.-L."/>
            <person name="Kazmierczak K.M."/>
            <person name="Andrzejewski T.M."/>
            <person name="Davidsen T.M."/>
            <person name="Wayne K.J."/>
            <person name="Tettelin H."/>
            <person name="Glass J.I."/>
            <person name="Rusch D."/>
            <person name="Podicherti R."/>
            <person name="Tsui H.-C.T."/>
            <person name="Winkler M.E."/>
        </authorList>
    </citation>
    <scope>NUCLEOTIDE SEQUENCE</scope>
</reference>
<name>A0A382PU16_9ZZZZ</name>
<organism evidence="2">
    <name type="scientific">marine metagenome</name>
    <dbReference type="NCBI Taxonomy" id="408172"/>
    <lineage>
        <taxon>unclassified sequences</taxon>
        <taxon>metagenomes</taxon>
        <taxon>ecological metagenomes</taxon>
    </lineage>
</organism>
<accession>A0A382PU16</accession>